<dbReference type="GO" id="GO:0016702">
    <property type="term" value="F:oxidoreductase activity, acting on single donors with incorporation of molecular oxygen, incorporation of two atoms of oxygen"/>
    <property type="evidence" value="ECO:0007669"/>
    <property type="project" value="UniProtKB-ARBA"/>
</dbReference>
<accession>A0A7X2Z7Y2</accession>
<dbReference type="InterPro" id="IPR004183">
    <property type="entry name" value="Xdiol_dOase_suB"/>
</dbReference>
<evidence type="ECO:0000313" key="3">
    <source>
        <dbReference type="EMBL" id="MUG69338.1"/>
    </source>
</evidence>
<dbReference type="Pfam" id="PF02900">
    <property type="entry name" value="LigB"/>
    <property type="match status" value="1"/>
</dbReference>
<dbReference type="PANTHER" id="PTHR30096">
    <property type="entry name" value="4,5-DOPA DIOXYGENASE EXTRADIOL-LIKE PROTEIN"/>
    <property type="match status" value="1"/>
</dbReference>
<dbReference type="SUPFAM" id="SSF53213">
    <property type="entry name" value="LigB-like"/>
    <property type="match status" value="1"/>
</dbReference>
<proteinExistence type="predicted"/>
<dbReference type="AlphaFoldDB" id="A0A7X2Z7Y2"/>
<dbReference type="PANTHER" id="PTHR30096:SF9">
    <property type="entry name" value="4-HYDROXYPHENYLACETATE CATABOLISM PROTEIN"/>
    <property type="match status" value="1"/>
</dbReference>
<dbReference type="Gene3D" id="3.40.830.10">
    <property type="entry name" value="LigB-like"/>
    <property type="match status" value="1"/>
</dbReference>
<keyword evidence="3" id="KW-0223">Dioxygenase</keyword>
<dbReference type="GO" id="GO:0008198">
    <property type="term" value="F:ferrous iron binding"/>
    <property type="evidence" value="ECO:0007669"/>
    <property type="project" value="InterPro"/>
</dbReference>
<evidence type="ECO:0000259" key="2">
    <source>
        <dbReference type="Pfam" id="PF02900"/>
    </source>
</evidence>
<keyword evidence="1" id="KW-0560">Oxidoreductase</keyword>
<organism evidence="3 4">
    <name type="scientific">Paenibacillus validus</name>
    <dbReference type="NCBI Taxonomy" id="44253"/>
    <lineage>
        <taxon>Bacteria</taxon>
        <taxon>Bacillati</taxon>
        <taxon>Bacillota</taxon>
        <taxon>Bacilli</taxon>
        <taxon>Bacillales</taxon>
        <taxon>Paenibacillaceae</taxon>
        <taxon>Paenibacillus</taxon>
    </lineage>
</organism>
<protein>
    <submittedName>
        <fullName evidence="3">Extradiol ring-cleavage dioxygenase</fullName>
    </submittedName>
</protein>
<reference evidence="3 4" key="1">
    <citation type="submission" date="2019-11" db="EMBL/GenBank/DDBJ databases">
        <title>Draft genome sequences of five Paenibacillus species of dairy origin.</title>
        <authorList>
            <person name="Olajide A.M."/>
            <person name="Chen S."/>
            <person name="Lapointe G."/>
        </authorList>
    </citation>
    <scope>NUCLEOTIDE SEQUENCE [LARGE SCALE GENOMIC DNA]</scope>
    <source>
        <strain evidence="3 4">2CS3</strain>
    </source>
</reference>
<dbReference type="RefSeq" id="WP_054795660.1">
    <property type="nucleotide sequence ID" value="NZ_JARTHJ010000170.1"/>
</dbReference>
<evidence type="ECO:0000256" key="1">
    <source>
        <dbReference type="ARBA" id="ARBA00023002"/>
    </source>
</evidence>
<dbReference type="EMBL" id="WNZX01000001">
    <property type="protein sequence ID" value="MUG69338.1"/>
    <property type="molecule type" value="Genomic_DNA"/>
</dbReference>
<name>A0A7X2Z7Y2_9BACL</name>
<dbReference type="Proteomes" id="UP000450917">
    <property type="component" value="Unassembled WGS sequence"/>
</dbReference>
<gene>
    <name evidence="3" type="ORF">GNP93_01480</name>
</gene>
<comment type="caution">
    <text evidence="3">The sequence shown here is derived from an EMBL/GenBank/DDBJ whole genome shotgun (WGS) entry which is preliminary data.</text>
</comment>
<keyword evidence="4" id="KW-1185">Reference proteome</keyword>
<evidence type="ECO:0000313" key="4">
    <source>
        <dbReference type="Proteomes" id="UP000450917"/>
    </source>
</evidence>
<feature type="domain" description="Extradiol ring-cleavage dioxygenase class III enzyme subunit B" evidence="2">
    <location>
        <begin position="6"/>
        <end position="250"/>
    </location>
</feature>
<sequence>MSLEMAMLAAHVPSICHEPNTPDFQQDLVKGLKQMRDRIKELKTDVVVLMSCHFPATFHHYVDATPRHSGILTAMECPDLISDVPYDYPGDEELARKLVAAGKAAGIPILEINDPTYVWDYGTVVPLRYMVPNQDISVISLSVCLASSLEESYQWGLQIGKVLRESEKRAVFVSSGALSHNLVRGREHMPTRSEQAMDNQFIGYLMNGDYTAAREMLTQYARIAGVESGGRHLAALLGVLDDKQRAEFWGYGQSSGSANAIISFVS</sequence>